<keyword evidence="5 7" id="KW-0456">Lyase</keyword>
<dbReference type="HAMAP" id="MF_02065">
    <property type="entry name" value="MltG"/>
    <property type="match status" value="1"/>
</dbReference>
<organism evidence="8 9">
    <name type="scientific">candidate division WWE3 bacterium</name>
    <dbReference type="NCBI Taxonomy" id="2053526"/>
    <lineage>
        <taxon>Bacteria</taxon>
        <taxon>Katanobacteria</taxon>
    </lineage>
</organism>
<dbReference type="PANTHER" id="PTHR30518:SF2">
    <property type="entry name" value="ENDOLYTIC MUREIN TRANSGLYCOSYLASE"/>
    <property type="match status" value="1"/>
</dbReference>
<dbReference type="PANTHER" id="PTHR30518">
    <property type="entry name" value="ENDOLYTIC MUREIN TRANSGLYCOSYLASE"/>
    <property type="match status" value="1"/>
</dbReference>
<gene>
    <name evidence="7 8" type="primary">mltG</name>
    <name evidence="8" type="ORF">C4561_04240</name>
</gene>
<evidence type="ECO:0000313" key="9">
    <source>
        <dbReference type="Proteomes" id="UP000265540"/>
    </source>
</evidence>
<comment type="subcellular location">
    <subcellularLocation>
        <location evidence="7">Cell membrane</location>
        <topology evidence="7">Single-pass membrane protein</topology>
    </subcellularLocation>
</comment>
<feature type="transmembrane region" description="Helical" evidence="7">
    <location>
        <begin position="21"/>
        <end position="41"/>
    </location>
</feature>
<dbReference type="Pfam" id="PF02618">
    <property type="entry name" value="YceG"/>
    <property type="match status" value="1"/>
</dbReference>
<evidence type="ECO:0000256" key="1">
    <source>
        <dbReference type="ARBA" id="ARBA00022475"/>
    </source>
</evidence>
<dbReference type="Gene3D" id="3.30.1490.480">
    <property type="entry name" value="Endolytic murein transglycosylase"/>
    <property type="match status" value="1"/>
</dbReference>
<dbReference type="InterPro" id="IPR003770">
    <property type="entry name" value="MLTG-like"/>
</dbReference>
<comment type="function">
    <text evidence="7">Functions as a peptidoglycan terminase that cleaves nascent peptidoglycan strands endolytically to terminate their elongation.</text>
</comment>
<evidence type="ECO:0000256" key="4">
    <source>
        <dbReference type="ARBA" id="ARBA00023136"/>
    </source>
</evidence>
<reference evidence="8 9" key="1">
    <citation type="journal article" date="2017" name="ISME J.">
        <title>Energy and carbon metabolisms in a deep terrestrial subsurface fluid microbial community.</title>
        <authorList>
            <person name="Momper L."/>
            <person name="Jungbluth S.P."/>
            <person name="Lee M.D."/>
            <person name="Amend J.P."/>
        </authorList>
    </citation>
    <scope>NUCLEOTIDE SEQUENCE [LARGE SCALE GENOMIC DNA]</scope>
    <source>
        <strain evidence="8">SURF_46</strain>
    </source>
</reference>
<keyword evidence="4 7" id="KW-0472">Membrane</keyword>
<proteinExistence type="inferred from homology"/>
<evidence type="ECO:0000256" key="5">
    <source>
        <dbReference type="ARBA" id="ARBA00023239"/>
    </source>
</evidence>
<dbReference type="GO" id="GO:0071555">
    <property type="term" value="P:cell wall organization"/>
    <property type="evidence" value="ECO:0007669"/>
    <property type="project" value="UniProtKB-KW"/>
</dbReference>
<evidence type="ECO:0000256" key="3">
    <source>
        <dbReference type="ARBA" id="ARBA00022989"/>
    </source>
</evidence>
<keyword evidence="6 7" id="KW-0961">Cell wall biogenesis/degradation</keyword>
<dbReference type="NCBIfam" id="TIGR00247">
    <property type="entry name" value="endolytic transglycosylase MltG"/>
    <property type="match status" value="1"/>
</dbReference>
<evidence type="ECO:0000256" key="7">
    <source>
        <dbReference type="HAMAP-Rule" id="MF_02065"/>
    </source>
</evidence>
<keyword evidence="3 7" id="KW-1133">Transmembrane helix</keyword>
<dbReference type="GO" id="GO:0009252">
    <property type="term" value="P:peptidoglycan biosynthetic process"/>
    <property type="evidence" value="ECO:0007669"/>
    <property type="project" value="UniProtKB-UniRule"/>
</dbReference>
<dbReference type="Proteomes" id="UP000265540">
    <property type="component" value="Unassembled WGS sequence"/>
</dbReference>
<dbReference type="GO" id="GO:0005886">
    <property type="term" value="C:plasma membrane"/>
    <property type="evidence" value="ECO:0007669"/>
    <property type="project" value="UniProtKB-SubCell"/>
</dbReference>
<comment type="similarity">
    <text evidence="7">Belongs to the transglycosylase MltG family.</text>
</comment>
<feature type="site" description="Important for catalytic activity" evidence="7">
    <location>
        <position position="221"/>
    </location>
</feature>
<comment type="caution">
    <text evidence="8">The sequence shown here is derived from an EMBL/GenBank/DDBJ whole genome shotgun (WGS) entry which is preliminary data.</text>
</comment>
<sequence length="359" mass="41094">MSEPLDPQKFHIFTTEKKISAAIIIGLILLIILPPLAFTYYRFSIGRPSQTSDEVTFEIKNGQPISETASLLYSEGAINSEFLFTLYVFLNNYDKNIQAGTYRIPAGISIVDLVEMFQHGVNDISITFLEGWRVEEIAREASRKLDKIDYTDFVTRAKNLEGYLFPDTYLVNKDITEEELVKLLNDTFYNKTSELLNEERVKSTGLTPDEIVKFASIVEREVFKLEDRRIVAGILIKRYKEGMKIDADATTQYVAAAYDVCGSMPSPDCIPTVEDYYELEWWPKELTFEDLEIDSPYNTRKVVGLPPTPISNPGLDAISSVLEYEDTVYYYYLNDKFGNTYFAVNLDEHNANISRYLSN</sequence>
<keyword evidence="1 7" id="KW-1003">Cell membrane</keyword>
<evidence type="ECO:0000313" key="8">
    <source>
        <dbReference type="EMBL" id="RJR26957.1"/>
    </source>
</evidence>
<dbReference type="EC" id="4.2.2.29" evidence="7"/>
<protein>
    <recommendedName>
        <fullName evidence="7">Endolytic murein transglycosylase</fullName>
        <ecNumber evidence="7">4.2.2.29</ecNumber>
    </recommendedName>
    <alternativeName>
        <fullName evidence="7">Peptidoglycan lytic transglycosylase</fullName>
    </alternativeName>
    <alternativeName>
        <fullName evidence="7">Peptidoglycan polymerization terminase</fullName>
    </alternativeName>
</protein>
<accession>A0A3A4ZJD1</accession>
<dbReference type="GO" id="GO:0008932">
    <property type="term" value="F:lytic endotransglycosylase activity"/>
    <property type="evidence" value="ECO:0007669"/>
    <property type="project" value="UniProtKB-UniRule"/>
</dbReference>
<evidence type="ECO:0000256" key="2">
    <source>
        <dbReference type="ARBA" id="ARBA00022692"/>
    </source>
</evidence>
<name>A0A3A4ZJD1_UNCKA</name>
<keyword evidence="2 7" id="KW-0812">Transmembrane</keyword>
<comment type="catalytic activity">
    <reaction evidence="7">
        <text>a peptidoglycan chain = a peptidoglycan chain with N-acetyl-1,6-anhydromuramyl-[peptide] at the reducing end + a peptidoglycan chain with N-acetylglucosamine at the non-reducing end.</text>
        <dbReference type="EC" id="4.2.2.29"/>
    </reaction>
</comment>
<evidence type="ECO:0000256" key="6">
    <source>
        <dbReference type="ARBA" id="ARBA00023316"/>
    </source>
</evidence>
<dbReference type="AlphaFoldDB" id="A0A3A4ZJD1"/>
<dbReference type="EMBL" id="QZJF01000017">
    <property type="protein sequence ID" value="RJR26957.1"/>
    <property type="molecule type" value="Genomic_DNA"/>
</dbReference>